<evidence type="ECO:0008006" key="18">
    <source>
        <dbReference type="Google" id="ProtNLM"/>
    </source>
</evidence>
<feature type="compositionally biased region" description="Gly residues" evidence="13">
    <location>
        <begin position="357"/>
        <end position="373"/>
    </location>
</feature>
<comment type="subcellular location">
    <subcellularLocation>
        <location evidence="1">Nucleus</location>
    </subcellularLocation>
</comment>
<feature type="domain" description="RanBP2-type" evidence="15">
    <location>
        <begin position="551"/>
        <end position="582"/>
    </location>
</feature>
<dbReference type="CDD" id="cd12533">
    <property type="entry name" value="RRM_EWS"/>
    <property type="match status" value="1"/>
</dbReference>
<feature type="compositionally biased region" description="Low complexity" evidence="13">
    <location>
        <begin position="289"/>
        <end position="312"/>
    </location>
</feature>
<dbReference type="Gene3D" id="3.30.70.330">
    <property type="match status" value="1"/>
</dbReference>
<dbReference type="Proteomes" id="UP000824782">
    <property type="component" value="Unassembled WGS sequence"/>
</dbReference>
<feature type="region of interest" description="Disordered" evidence="13">
    <location>
        <begin position="133"/>
        <end position="400"/>
    </location>
</feature>
<evidence type="ECO:0000256" key="9">
    <source>
        <dbReference type="ARBA" id="ARBA00022884"/>
    </source>
</evidence>
<evidence type="ECO:0000256" key="1">
    <source>
        <dbReference type="ARBA" id="ARBA00004123"/>
    </source>
</evidence>
<feature type="domain" description="RRM" evidence="14">
    <location>
        <begin position="403"/>
        <end position="489"/>
    </location>
</feature>
<evidence type="ECO:0000259" key="14">
    <source>
        <dbReference type="PROSITE" id="PS50102"/>
    </source>
</evidence>
<feature type="compositionally biased region" description="Basic and acidic residues" evidence="13">
    <location>
        <begin position="622"/>
        <end position="635"/>
    </location>
</feature>
<evidence type="ECO:0000256" key="4">
    <source>
        <dbReference type="ARBA" id="ARBA00022553"/>
    </source>
</evidence>
<sequence>MRGSRSPHTDAEVVRVHKMASTDYSTYSQAGAQQSYGAYTAQPTQGYTQTAQASYGQQSYATYGQPSDASYTQAQTTATYGQSVYATAYGQPPAGYTAPAAPQAYTQPIQGYGTTGYDSTTATTSTTQASYAAPSAYSSQPTYPTYGQQPATTAPARPQDGSKPADTSQPPQSAVSYAQTNLGYSQSSYSYPQVPSSYPMQQVNAPPSYPPSSYSASQPSSYEPSSYSQPSSYTQQSSYGQQGSYTQQSNYSQPGSYGQQSGYGQQSSYQQQQQQQQQPPPTSYPPPSSTYSSQPPSQYGQQSSGYGQQSSYRQDHSSSKGPYGQEPHQSFSGSEGRNSGGSEPRGRGRGMFDRGGMSRGGRGGRGGMGGGERAGFSKPGGLLDDGPELDFVPPVEPEEEPENTIYLQGLNDDVTVEEVVEFFKHCGDVKINKRTGQPLVNIFTDKETGKPKGDGTVSFEDPPSAKTAVELCDGKEFQGNKLKVSLARKKSLLGNMRGGLLPREGRGQPPLLRGGPMGRMGGRGGERGGFMPRGPRAPRGSPVGGPNVQHRAGDWQCPNPGCGNQNFAWRTECNQCKAPKPEGFIPPPFPPPGGERGRGGPGMRGGRGLMDRGGPGMFRGGRGGDRGGFRGRGMDRGFGGGRRGGPPGPLMEPMGGRGGGGRRGGPGKLDKSDHRQERRDRPY</sequence>
<dbReference type="InterPro" id="IPR034869">
    <property type="entry name" value="EWS_RRM"/>
</dbReference>
<evidence type="ECO:0000256" key="13">
    <source>
        <dbReference type="SAM" id="MobiDB-lite"/>
    </source>
</evidence>
<dbReference type="Gene3D" id="4.10.1060.10">
    <property type="entry name" value="Zinc finger, RanBP2-type"/>
    <property type="match status" value="1"/>
</dbReference>
<proteinExistence type="inferred from homology"/>
<dbReference type="GO" id="GO:0006355">
    <property type="term" value="P:regulation of DNA-templated transcription"/>
    <property type="evidence" value="ECO:0007669"/>
    <property type="project" value="InterPro"/>
</dbReference>
<keyword evidence="4" id="KW-0597">Phosphoprotein</keyword>
<evidence type="ECO:0000256" key="3">
    <source>
        <dbReference type="ARBA" id="ARBA00022481"/>
    </source>
</evidence>
<dbReference type="GO" id="GO:0003723">
    <property type="term" value="F:RNA binding"/>
    <property type="evidence" value="ECO:0007669"/>
    <property type="project" value="UniProtKB-UniRule"/>
</dbReference>
<dbReference type="SMART" id="SM00547">
    <property type="entry name" value="ZnF_RBZ"/>
    <property type="match status" value="1"/>
</dbReference>
<feature type="compositionally biased region" description="Low complexity" evidence="13">
    <location>
        <begin position="498"/>
        <end position="514"/>
    </location>
</feature>
<reference evidence="16" key="1">
    <citation type="thesis" date="2020" institute="ProQuest LLC" country="789 East Eisenhower Parkway, Ann Arbor, MI, USA">
        <title>Comparative Genomics and Chromosome Evolution.</title>
        <authorList>
            <person name="Mudd A.B."/>
        </authorList>
    </citation>
    <scope>NUCLEOTIDE SEQUENCE</scope>
    <source>
        <strain evidence="16">237g6f4</strain>
        <tissue evidence="16">Blood</tissue>
    </source>
</reference>
<feature type="compositionally biased region" description="Pro residues" evidence="13">
    <location>
        <begin position="584"/>
        <end position="593"/>
    </location>
</feature>
<keyword evidence="8" id="KW-0862">Zinc</keyword>
<name>A0AAV7DKE6_ENGPU</name>
<evidence type="ECO:0000256" key="12">
    <source>
        <dbReference type="PROSITE-ProRule" id="PRU00322"/>
    </source>
</evidence>
<dbReference type="PROSITE" id="PS50102">
    <property type="entry name" value="RRM"/>
    <property type="match status" value="1"/>
</dbReference>
<keyword evidence="7 12" id="KW-0863">Zinc-finger</keyword>
<evidence type="ECO:0000256" key="11">
    <source>
        <dbReference type="PROSITE-ProRule" id="PRU00176"/>
    </source>
</evidence>
<dbReference type="InterPro" id="IPR035979">
    <property type="entry name" value="RBD_domain_sf"/>
</dbReference>
<feature type="compositionally biased region" description="Pro residues" evidence="13">
    <location>
        <begin position="278"/>
        <end position="288"/>
    </location>
</feature>
<keyword evidence="9 11" id="KW-0694">RNA-binding</keyword>
<evidence type="ECO:0000256" key="5">
    <source>
        <dbReference type="ARBA" id="ARBA00022723"/>
    </source>
</evidence>
<dbReference type="GO" id="GO:0008270">
    <property type="term" value="F:zinc ion binding"/>
    <property type="evidence" value="ECO:0007669"/>
    <property type="project" value="UniProtKB-KW"/>
</dbReference>
<dbReference type="FunFam" id="4.10.1060.10:FF:000002">
    <property type="entry name" value="RNA-binding protein EWS isoform 1"/>
    <property type="match status" value="1"/>
</dbReference>
<feature type="compositionally biased region" description="Polar residues" evidence="13">
    <location>
        <begin position="165"/>
        <end position="183"/>
    </location>
</feature>
<dbReference type="InterPro" id="IPR001876">
    <property type="entry name" value="Znf_RanBP2"/>
</dbReference>
<feature type="compositionally biased region" description="Gly residues" evidence="13">
    <location>
        <begin position="655"/>
        <end position="667"/>
    </location>
</feature>
<gene>
    <name evidence="16" type="ORF">GDO81_002009</name>
</gene>
<keyword evidence="10" id="KW-0539">Nucleus</keyword>
<feature type="compositionally biased region" description="Low complexity" evidence="13">
    <location>
        <begin position="133"/>
        <end position="146"/>
    </location>
</feature>
<keyword evidence="3" id="KW-0488">Methylation</keyword>
<evidence type="ECO:0000256" key="10">
    <source>
        <dbReference type="ARBA" id="ARBA00023242"/>
    </source>
</evidence>
<evidence type="ECO:0000256" key="2">
    <source>
        <dbReference type="ARBA" id="ARBA00008448"/>
    </source>
</evidence>
<dbReference type="InterPro" id="IPR034870">
    <property type="entry name" value="TET_fam"/>
</dbReference>
<dbReference type="FunFam" id="3.30.70.330:FF:000127">
    <property type="entry name" value="RNA-binding protein EWS isoform 1"/>
    <property type="match status" value="1"/>
</dbReference>
<keyword evidence="17" id="KW-1185">Reference proteome</keyword>
<dbReference type="Pfam" id="PF00641">
    <property type="entry name" value="Zn_ribbon_RanBP"/>
    <property type="match status" value="1"/>
</dbReference>
<dbReference type="SUPFAM" id="SSF90209">
    <property type="entry name" value="Ran binding protein zinc finger-like"/>
    <property type="match status" value="1"/>
</dbReference>
<dbReference type="Pfam" id="PF00076">
    <property type="entry name" value="RRM_1"/>
    <property type="match status" value="1"/>
</dbReference>
<dbReference type="PROSITE" id="PS50199">
    <property type="entry name" value="ZF_RANBP2_2"/>
    <property type="match status" value="1"/>
</dbReference>
<organism evidence="16 17">
    <name type="scientific">Engystomops pustulosus</name>
    <name type="common">Tungara frog</name>
    <name type="synonym">Physalaemus pustulosus</name>
    <dbReference type="NCBI Taxonomy" id="76066"/>
    <lineage>
        <taxon>Eukaryota</taxon>
        <taxon>Metazoa</taxon>
        <taxon>Chordata</taxon>
        <taxon>Craniata</taxon>
        <taxon>Vertebrata</taxon>
        <taxon>Euteleostomi</taxon>
        <taxon>Amphibia</taxon>
        <taxon>Batrachia</taxon>
        <taxon>Anura</taxon>
        <taxon>Neobatrachia</taxon>
        <taxon>Hyloidea</taxon>
        <taxon>Leptodactylidae</taxon>
        <taxon>Leiuperinae</taxon>
        <taxon>Engystomops</taxon>
    </lineage>
</organism>
<accession>A0AAV7DKE6</accession>
<feature type="compositionally biased region" description="Gly residues" evidence="13">
    <location>
        <begin position="636"/>
        <end position="645"/>
    </location>
</feature>
<evidence type="ECO:0000313" key="16">
    <source>
        <dbReference type="EMBL" id="KAG8596687.1"/>
    </source>
</evidence>
<dbReference type="PROSITE" id="PS01358">
    <property type="entry name" value="ZF_RANBP2_1"/>
    <property type="match status" value="1"/>
</dbReference>
<dbReference type="InterPro" id="IPR036443">
    <property type="entry name" value="Znf_RanBP2_sf"/>
</dbReference>
<feature type="compositionally biased region" description="Basic and acidic residues" evidence="13">
    <location>
        <begin position="668"/>
        <end position="683"/>
    </location>
</feature>
<protein>
    <recommendedName>
        <fullName evidence="18">RNA-binding protein EWS</fullName>
    </recommendedName>
</protein>
<keyword evidence="6" id="KW-0677">Repeat</keyword>
<dbReference type="AlphaFoldDB" id="A0AAV7DKE6"/>
<dbReference type="GO" id="GO:0005634">
    <property type="term" value="C:nucleus"/>
    <property type="evidence" value="ECO:0007669"/>
    <property type="project" value="UniProtKB-SubCell"/>
</dbReference>
<dbReference type="SMART" id="SM00360">
    <property type="entry name" value="RRM"/>
    <property type="match status" value="1"/>
</dbReference>
<evidence type="ECO:0000256" key="7">
    <source>
        <dbReference type="ARBA" id="ARBA00022771"/>
    </source>
</evidence>
<evidence type="ECO:0000313" key="17">
    <source>
        <dbReference type="Proteomes" id="UP000824782"/>
    </source>
</evidence>
<evidence type="ECO:0000259" key="15">
    <source>
        <dbReference type="PROSITE" id="PS50199"/>
    </source>
</evidence>
<dbReference type="EMBL" id="WNYA01000001">
    <property type="protein sequence ID" value="KAG8596687.1"/>
    <property type="molecule type" value="Genomic_DNA"/>
</dbReference>
<feature type="compositionally biased region" description="Gly residues" evidence="13">
    <location>
        <begin position="599"/>
        <end position="621"/>
    </location>
</feature>
<keyword evidence="5" id="KW-0479">Metal-binding</keyword>
<comment type="caution">
    <text evidence="16">The sequence shown here is derived from an EMBL/GenBank/DDBJ whole genome shotgun (WGS) entry which is preliminary data.</text>
</comment>
<dbReference type="InterPro" id="IPR012677">
    <property type="entry name" value="Nucleotide-bd_a/b_plait_sf"/>
</dbReference>
<feature type="region of interest" description="Disordered" evidence="13">
    <location>
        <begin position="584"/>
        <end position="683"/>
    </location>
</feature>
<dbReference type="InterPro" id="IPR000504">
    <property type="entry name" value="RRM_dom"/>
</dbReference>
<feature type="region of interest" description="Disordered" evidence="13">
    <location>
        <begin position="497"/>
        <end position="519"/>
    </location>
</feature>
<evidence type="ECO:0000256" key="6">
    <source>
        <dbReference type="ARBA" id="ARBA00022737"/>
    </source>
</evidence>
<evidence type="ECO:0000256" key="8">
    <source>
        <dbReference type="ARBA" id="ARBA00022833"/>
    </source>
</evidence>
<feature type="compositionally biased region" description="Low complexity" evidence="13">
    <location>
        <begin position="332"/>
        <end position="342"/>
    </location>
</feature>
<feature type="compositionally biased region" description="Low complexity" evidence="13">
    <location>
        <begin position="184"/>
        <end position="277"/>
    </location>
</feature>
<dbReference type="PANTHER" id="PTHR23238">
    <property type="entry name" value="RNA BINDING PROTEIN"/>
    <property type="match status" value="1"/>
</dbReference>
<dbReference type="SUPFAM" id="SSF54928">
    <property type="entry name" value="RNA-binding domain, RBD"/>
    <property type="match status" value="1"/>
</dbReference>
<comment type="similarity">
    <text evidence="2">Belongs to the RRM TET family.</text>
</comment>